<evidence type="ECO:0000313" key="3">
    <source>
        <dbReference type="EMBL" id="KAG7328671.1"/>
    </source>
</evidence>
<evidence type="ECO:0008006" key="5">
    <source>
        <dbReference type="Google" id="ProtNLM"/>
    </source>
</evidence>
<dbReference type="Proteomes" id="UP000824219">
    <property type="component" value="Linkage Group LG09"/>
</dbReference>
<organism evidence="3 4">
    <name type="scientific">Hemibagrus wyckioides</name>
    <dbReference type="NCBI Taxonomy" id="337641"/>
    <lineage>
        <taxon>Eukaryota</taxon>
        <taxon>Metazoa</taxon>
        <taxon>Chordata</taxon>
        <taxon>Craniata</taxon>
        <taxon>Vertebrata</taxon>
        <taxon>Euteleostomi</taxon>
        <taxon>Actinopterygii</taxon>
        <taxon>Neopterygii</taxon>
        <taxon>Teleostei</taxon>
        <taxon>Ostariophysi</taxon>
        <taxon>Siluriformes</taxon>
        <taxon>Bagridae</taxon>
        <taxon>Hemibagrus</taxon>
    </lineage>
</organism>
<evidence type="ECO:0000256" key="2">
    <source>
        <dbReference type="SAM" id="SignalP"/>
    </source>
</evidence>
<feature type="region of interest" description="Disordered" evidence="1">
    <location>
        <begin position="31"/>
        <end position="58"/>
    </location>
</feature>
<keyword evidence="2" id="KW-0732">Signal</keyword>
<reference evidence="3 4" key="1">
    <citation type="submission" date="2021-06" db="EMBL/GenBank/DDBJ databases">
        <title>Chromosome-level genome assembly of the red-tail catfish (Hemibagrus wyckioides).</title>
        <authorList>
            <person name="Shao F."/>
        </authorList>
    </citation>
    <scope>NUCLEOTIDE SEQUENCE [LARGE SCALE GENOMIC DNA]</scope>
    <source>
        <strain evidence="3">EC202008001</strain>
        <tissue evidence="3">Blood</tissue>
    </source>
</reference>
<feature type="signal peptide" evidence="2">
    <location>
        <begin position="1"/>
        <end position="25"/>
    </location>
</feature>
<dbReference type="EMBL" id="JAHKSW010000009">
    <property type="protein sequence ID" value="KAG7328671.1"/>
    <property type="molecule type" value="Genomic_DNA"/>
</dbReference>
<evidence type="ECO:0000256" key="1">
    <source>
        <dbReference type="SAM" id="MobiDB-lite"/>
    </source>
</evidence>
<proteinExistence type="predicted"/>
<gene>
    <name evidence="3" type="ORF">KOW79_008615</name>
</gene>
<name>A0A9D3SL47_9TELE</name>
<comment type="caution">
    <text evidence="3">The sequence shown here is derived from an EMBL/GenBank/DDBJ whole genome shotgun (WGS) entry which is preliminary data.</text>
</comment>
<evidence type="ECO:0000313" key="4">
    <source>
        <dbReference type="Proteomes" id="UP000824219"/>
    </source>
</evidence>
<protein>
    <recommendedName>
        <fullName evidence="5">Saposin B-type domain-containing protein</fullName>
    </recommendedName>
</protein>
<dbReference type="AlphaFoldDB" id="A0A9D3SL47"/>
<keyword evidence="4" id="KW-1185">Reference proteome</keyword>
<feature type="chain" id="PRO_5039708800" description="Saposin B-type domain-containing protein" evidence="2">
    <location>
        <begin position="26"/>
        <end position="133"/>
    </location>
</feature>
<accession>A0A9D3SL47</accession>
<dbReference type="SUPFAM" id="SSF47862">
    <property type="entry name" value="Saposin"/>
    <property type="match status" value="1"/>
</dbReference>
<sequence length="133" mass="15300">MRRVDHLSLHLGFLLAVTVILHCESRRHEEHLRSETETSTLSELGNNTHPSDHHHRDGAKKKIGSCFVCKTIVQGLMNYVGGRYDRRTAALCHMFLPNLRRKCQSKFYELRPILMRKLFPGGKMGVCKKNKAC</sequence>
<dbReference type="InterPro" id="IPR011001">
    <property type="entry name" value="Saposin-like"/>
</dbReference>